<dbReference type="PANTHER" id="PTHR43118">
    <property type="entry name" value="RHAMNOGALACTURONAN LYASE (EUROFUNG)"/>
    <property type="match status" value="1"/>
</dbReference>
<dbReference type="InterPro" id="IPR013783">
    <property type="entry name" value="Ig-like_fold"/>
</dbReference>
<comment type="caution">
    <text evidence="3">The sequence shown here is derived from an EMBL/GenBank/DDBJ whole genome shotgun (WGS) entry which is preliminary data.</text>
</comment>
<evidence type="ECO:0000259" key="1">
    <source>
        <dbReference type="Pfam" id="PF18370"/>
    </source>
</evidence>
<dbReference type="Gene3D" id="2.60.40.10">
    <property type="entry name" value="Immunoglobulins"/>
    <property type="match status" value="1"/>
</dbReference>
<accession>A0A7K1Y3F3</accession>
<gene>
    <name evidence="3" type="ORF">GS398_21160</name>
</gene>
<proteinExistence type="predicted"/>
<dbReference type="InterPro" id="IPR028994">
    <property type="entry name" value="Integrin_alpha_N"/>
</dbReference>
<protein>
    <recommendedName>
        <fullName evidence="5">Rhamnogalacturonan lyase</fullName>
    </recommendedName>
</protein>
<dbReference type="Pfam" id="PF18370">
    <property type="entry name" value="RGI_lyase"/>
    <property type="match status" value="1"/>
</dbReference>
<name>A0A7K1Y3F3_9SPHI</name>
<keyword evidence="4" id="KW-1185">Reference proteome</keyword>
<evidence type="ECO:0000259" key="2">
    <source>
        <dbReference type="Pfam" id="PF21348"/>
    </source>
</evidence>
<dbReference type="Proteomes" id="UP000451233">
    <property type="component" value="Unassembled WGS sequence"/>
</dbReference>
<dbReference type="AlphaFoldDB" id="A0A7K1Y3F3"/>
<feature type="domain" description="Rhamnogalacturonan I lyase beta-sheet" evidence="1">
    <location>
        <begin position="1"/>
        <end position="91"/>
    </location>
</feature>
<dbReference type="InterPro" id="IPR034641">
    <property type="entry name" value="RGL11"/>
</dbReference>
<organism evidence="3 4">
    <name type="scientific">Hufsiella ginkgonis</name>
    <dbReference type="NCBI Taxonomy" id="2695274"/>
    <lineage>
        <taxon>Bacteria</taxon>
        <taxon>Pseudomonadati</taxon>
        <taxon>Bacteroidota</taxon>
        <taxon>Sphingobacteriia</taxon>
        <taxon>Sphingobacteriales</taxon>
        <taxon>Sphingobacteriaceae</taxon>
        <taxon>Hufsiella</taxon>
    </lineage>
</organism>
<sequence>MEMLNRGVVAIRKSADSVCVSWRVLGSDPAKVTFNLYRKTGAAGATKLNSTPIAVETFFTDTKASFSADNTYFIRAVNNGKEGADSDPFTVKANAPALPYLSLPLQTPDGYTPNDASVGDLDGDGAYEIVLHQVGRGRDNSQGGITTAPILEAYKIDGTLLWRINLGRNIREGAHYTQFMVYDLDGDGKAEIACKTADGSIDGKGTVIGDSTRDWRNRNGYVLAGPEYLTLFNGLTGAAMATTDFVPPRYPGKTDPTTEELKALWGDGYGNRMDRFLAGIAYLDGVHPSLIMSRGYYTRTVVTAWDWRQGKLSRKWTFDSDNGTEADRAYRGQGNHNLSIADVDGDGKDEIVYGAMTLDDNGKGLYSTRLGHGDALHVSDLDPDRPGLEVFDIQERFDDAGASFRDARTGEILWKKASVKAGEDGEGPGRGLALNIDPRYRGSECWVAGAGITGMFDAKGNKIADRTPAVNMGIYWDGDLLSEILNGVDIDKWDYLNSKSQRIFSGRLYNCASNNGTKSNPCLSADLFGDWREELICRTADNKELRIFTTTIPTKYRFTTFMHDPQYRLSIAWQNVAYNQPPHTSFYIGDDMRQPARPNITFITPKK</sequence>
<dbReference type="SUPFAM" id="SSF69318">
    <property type="entry name" value="Integrin alpha N-terminal domain"/>
    <property type="match status" value="1"/>
</dbReference>
<dbReference type="EMBL" id="WVHS01000006">
    <property type="protein sequence ID" value="MXV17823.1"/>
    <property type="molecule type" value="Genomic_DNA"/>
</dbReference>
<dbReference type="InterPro" id="IPR041624">
    <property type="entry name" value="RGI_lyase"/>
</dbReference>
<dbReference type="CDD" id="cd10318">
    <property type="entry name" value="RGL11"/>
    <property type="match status" value="1"/>
</dbReference>
<reference evidence="3 4" key="1">
    <citation type="submission" date="2019-11" db="EMBL/GenBank/DDBJ databases">
        <title>Pedobacter sp. HMF7056 Genome sequencing and assembly.</title>
        <authorList>
            <person name="Kang H."/>
            <person name="Kim H."/>
            <person name="Joh K."/>
        </authorList>
    </citation>
    <scope>NUCLEOTIDE SEQUENCE [LARGE SCALE GENOMIC DNA]</scope>
    <source>
        <strain evidence="3 4">HMF7056</strain>
    </source>
</reference>
<feature type="domain" description="Rhamnogalacturonan lyase family 11 C-terminal" evidence="2">
    <location>
        <begin position="110"/>
        <end position="598"/>
    </location>
</feature>
<evidence type="ECO:0000313" key="3">
    <source>
        <dbReference type="EMBL" id="MXV17823.1"/>
    </source>
</evidence>
<evidence type="ECO:0008006" key="5">
    <source>
        <dbReference type="Google" id="ProtNLM"/>
    </source>
</evidence>
<dbReference type="PANTHER" id="PTHR43118:SF1">
    <property type="entry name" value="RHAMNOGALACTURONAN LYASE (EUROFUNG)"/>
    <property type="match status" value="1"/>
</dbReference>
<evidence type="ECO:0000313" key="4">
    <source>
        <dbReference type="Proteomes" id="UP000451233"/>
    </source>
</evidence>
<dbReference type="Pfam" id="PF21348">
    <property type="entry name" value="RGL11_C"/>
    <property type="match status" value="1"/>
</dbReference>
<dbReference type="InterPro" id="IPR049366">
    <property type="entry name" value="RGL11_C"/>
</dbReference>